<dbReference type="PANTHER" id="PTHR30619">
    <property type="entry name" value="DNA INTERNALIZATION/COMPETENCE PROTEIN COMEC/REC2"/>
    <property type="match status" value="1"/>
</dbReference>
<keyword evidence="5 6" id="KW-0472">Membrane</keyword>
<dbReference type="PANTHER" id="PTHR30619:SF7">
    <property type="entry name" value="BETA-LACTAMASE DOMAIN PROTEIN"/>
    <property type="match status" value="1"/>
</dbReference>
<comment type="caution">
    <text evidence="8">The sequence shown here is derived from an EMBL/GenBank/DDBJ whole genome shotgun (WGS) entry which is preliminary data.</text>
</comment>
<accession>M3VGY9</accession>
<evidence type="ECO:0000256" key="6">
    <source>
        <dbReference type="SAM" id="Phobius"/>
    </source>
</evidence>
<dbReference type="RefSeq" id="WP_008381082.1">
    <property type="nucleotide sequence ID" value="NZ_BAOP01000033.1"/>
</dbReference>
<evidence type="ECO:0000259" key="7">
    <source>
        <dbReference type="Pfam" id="PF03772"/>
    </source>
</evidence>
<evidence type="ECO:0000256" key="4">
    <source>
        <dbReference type="ARBA" id="ARBA00022989"/>
    </source>
</evidence>
<keyword evidence="2" id="KW-1003">Cell membrane</keyword>
<feature type="transmembrane region" description="Helical" evidence="6">
    <location>
        <begin position="388"/>
        <end position="413"/>
    </location>
</feature>
<evidence type="ECO:0000256" key="5">
    <source>
        <dbReference type="ARBA" id="ARBA00023136"/>
    </source>
</evidence>
<keyword evidence="9" id="KW-1185">Reference proteome</keyword>
<dbReference type="InterPro" id="IPR052159">
    <property type="entry name" value="Competence_DNA_uptake"/>
</dbReference>
<dbReference type="NCBIfam" id="TIGR00360">
    <property type="entry name" value="ComEC_N-term"/>
    <property type="match status" value="1"/>
</dbReference>
<feature type="transmembrane region" description="Helical" evidence="6">
    <location>
        <begin position="458"/>
        <end position="477"/>
    </location>
</feature>
<dbReference type="AlphaFoldDB" id="M3VGY9"/>
<dbReference type="InterPro" id="IPR004477">
    <property type="entry name" value="ComEC_N"/>
</dbReference>
<dbReference type="STRING" id="410332.SAMN04488550_3069"/>
<dbReference type="GO" id="GO:0005886">
    <property type="term" value="C:plasma membrane"/>
    <property type="evidence" value="ECO:0007669"/>
    <property type="project" value="UniProtKB-SubCell"/>
</dbReference>
<feature type="transmembrane region" description="Helical" evidence="6">
    <location>
        <begin position="258"/>
        <end position="277"/>
    </location>
</feature>
<comment type="subcellular location">
    <subcellularLocation>
        <location evidence="1">Cell membrane</location>
        <topology evidence="1">Multi-pass membrane protein</topology>
    </subcellularLocation>
</comment>
<dbReference type="EMBL" id="BAOP01000033">
    <property type="protein sequence ID" value="GAC81379.1"/>
    <property type="molecule type" value="Genomic_DNA"/>
</dbReference>
<evidence type="ECO:0000256" key="1">
    <source>
        <dbReference type="ARBA" id="ARBA00004651"/>
    </source>
</evidence>
<evidence type="ECO:0000313" key="8">
    <source>
        <dbReference type="EMBL" id="GAC81379.1"/>
    </source>
</evidence>
<feature type="transmembrane region" description="Helical" evidence="6">
    <location>
        <begin position="20"/>
        <end position="43"/>
    </location>
</feature>
<feature type="transmembrane region" description="Helical" evidence="6">
    <location>
        <begin position="306"/>
        <end position="322"/>
    </location>
</feature>
<keyword evidence="3 6" id="KW-0812">Transmembrane</keyword>
<gene>
    <name evidence="8" type="ORF">GM1_033_00190</name>
</gene>
<protein>
    <submittedName>
        <fullName evidence="8">Putative ComEC/Rec2-related protein</fullName>
    </submittedName>
</protein>
<dbReference type="eggNOG" id="COG0658">
    <property type="taxonomic scope" value="Bacteria"/>
</dbReference>
<name>M3VGY9_GORML</name>
<dbReference type="Proteomes" id="UP000035009">
    <property type="component" value="Unassembled WGS sequence"/>
</dbReference>
<evidence type="ECO:0000313" key="9">
    <source>
        <dbReference type="Proteomes" id="UP000035009"/>
    </source>
</evidence>
<evidence type="ECO:0000256" key="2">
    <source>
        <dbReference type="ARBA" id="ARBA00022475"/>
    </source>
</evidence>
<keyword evidence="4 6" id="KW-1133">Transmembrane helix</keyword>
<feature type="transmembrane region" description="Helical" evidence="6">
    <location>
        <begin position="329"/>
        <end position="347"/>
    </location>
</feature>
<dbReference type="OrthoDB" id="7177610at2"/>
<feature type="transmembrane region" description="Helical" evidence="6">
    <location>
        <begin position="55"/>
        <end position="75"/>
    </location>
</feature>
<reference evidence="8 9" key="1">
    <citation type="submission" date="2013-02" db="EMBL/GenBank/DDBJ databases">
        <title>Whole genome shotgun sequence of Gordonia malaquae NBRC 108250.</title>
        <authorList>
            <person name="Yoshida I."/>
            <person name="Hosoyama A."/>
            <person name="Tsuchikane K."/>
            <person name="Ando Y."/>
            <person name="Baba S."/>
            <person name="Ohji S."/>
            <person name="Hamada M."/>
            <person name="Tamura T."/>
            <person name="Yamazoe A."/>
            <person name="Yamazaki S."/>
            <person name="Fujita N."/>
        </authorList>
    </citation>
    <scope>NUCLEOTIDE SEQUENCE [LARGE SCALE GENOMIC DNA]</scope>
    <source>
        <strain evidence="8 9">NBRC 108250</strain>
    </source>
</reference>
<dbReference type="Pfam" id="PF03772">
    <property type="entry name" value="Competence"/>
    <property type="match status" value="1"/>
</dbReference>
<evidence type="ECO:0000256" key="3">
    <source>
        <dbReference type="ARBA" id="ARBA00022692"/>
    </source>
</evidence>
<proteinExistence type="predicted"/>
<feature type="domain" description="ComEC/Rec2-related protein" evidence="7">
    <location>
        <begin position="210"/>
        <end position="477"/>
    </location>
</feature>
<organism evidence="8 9">
    <name type="scientific">Gordonia malaquae NBRC 108250</name>
    <dbReference type="NCBI Taxonomy" id="1223542"/>
    <lineage>
        <taxon>Bacteria</taxon>
        <taxon>Bacillati</taxon>
        <taxon>Actinomycetota</taxon>
        <taxon>Actinomycetes</taxon>
        <taxon>Mycobacteriales</taxon>
        <taxon>Gordoniaceae</taxon>
        <taxon>Gordonia</taxon>
    </lineage>
</organism>
<sequence length="491" mass="49848">MADLRLVAPAAGSWATTAAALVAPVPASVAAVLILVAAAVAVCRVRRWSGIAPTVAAACAVSAAAGVIVILRVVAVDSSPILSAVGKPVVEVTVAGDPTVQAGGRRVTVPVRIERLSGRSMRPVAARLHVDASAADLLPGERIEVRVRARPAAVSGRDLLIAAELSAAGEIRRIRDAPWWQRAAGDVRVRLRELAARALGGRAGGLLPGLVLGDTGGLDQQTRDTFKAAGLSHLLAVSGSNLVLTVGAVVLCVRACGASTRTVFAVGAIAVIGFVVLVRPTDSVLRAAIMGTVGLVAGLTSRRSQALPALGAAVILVVLWWPEMALAPGFALSVAATVGLVVWSAPIRFALLDRGVPDWLASLIAMTLAAQILTTPIVIALTGRVSVFAVLANVLAAPAVPLIGIAGTAAAAIGATGPRFGPAQVPAEMLVRATGPPVRWLLAVGDRLGGPGWVCPEVPGLLAASILVAGGGGAWVWSEVRKARTRRPFDG</sequence>
<feature type="transmembrane region" description="Helical" evidence="6">
    <location>
        <begin position="359"/>
        <end position="381"/>
    </location>
</feature>